<organism evidence="2 3">
    <name type="scientific">Halorussus caseinilyticus</name>
    <dbReference type="NCBI Taxonomy" id="3034025"/>
    <lineage>
        <taxon>Archaea</taxon>
        <taxon>Methanobacteriati</taxon>
        <taxon>Methanobacteriota</taxon>
        <taxon>Stenosarchaea group</taxon>
        <taxon>Halobacteria</taxon>
        <taxon>Halobacteriales</taxon>
        <taxon>Haladaptataceae</taxon>
        <taxon>Halorussus</taxon>
    </lineage>
</organism>
<proteinExistence type="predicted"/>
<dbReference type="Pfam" id="PF09844">
    <property type="entry name" value="DUF2071"/>
    <property type="match status" value="1"/>
</dbReference>
<sequence>MARRPVRPLAGGPLAGPTAVPDELDVDTREGTAWVSALPSLVAASRPWFLPERVGLTFPQVNLRTYVRYGGRPGVYFLSLDAPTELGVRLARSVWDLPYHLADIDFETTGDVRRFDCQRVHTDESPARFAAEYRPTGRPAYADPDSLSAFLAERYRLYLVRGGSRGGSGTVWCARVEHDPWRLCPVEATVHADALLESVGLPAPAEDPVVHFAPSATFRVRTPFRPRAQVPI</sequence>
<evidence type="ECO:0000313" key="3">
    <source>
        <dbReference type="Proteomes" id="UP001596407"/>
    </source>
</evidence>
<comment type="caution">
    <text evidence="2">The sequence shown here is derived from an EMBL/GenBank/DDBJ whole genome shotgun (WGS) entry which is preliminary data.</text>
</comment>
<keyword evidence="3" id="KW-1185">Reference proteome</keyword>
<protein>
    <submittedName>
        <fullName evidence="2">YqjF family protein</fullName>
    </submittedName>
</protein>
<dbReference type="Gene3D" id="2.40.400.10">
    <property type="entry name" value="Acetoacetate decarboxylase-like"/>
    <property type="match status" value="1"/>
</dbReference>
<dbReference type="RefSeq" id="WP_382209144.1">
    <property type="nucleotide sequence ID" value="NZ_JBHSZH010000005.1"/>
</dbReference>
<dbReference type="PANTHER" id="PTHR39186:SF1">
    <property type="entry name" value="DUF2071 DOMAIN-CONTAINING PROTEIN"/>
    <property type="match status" value="1"/>
</dbReference>
<dbReference type="InterPro" id="IPR023375">
    <property type="entry name" value="ADC_dom_sf"/>
</dbReference>
<dbReference type="EMBL" id="JBHSZH010000005">
    <property type="protein sequence ID" value="MFC7079667.1"/>
    <property type="molecule type" value="Genomic_DNA"/>
</dbReference>
<dbReference type="AlphaFoldDB" id="A0ABD5WKJ1"/>
<feature type="region of interest" description="Disordered" evidence="1">
    <location>
        <begin position="1"/>
        <end position="20"/>
    </location>
</feature>
<dbReference type="InterPro" id="IPR018644">
    <property type="entry name" value="DUF2071"/>
</dbReference>
<dbReference type="Proteomes" id="UP001596407">
    <property type="component" value="Unassembled WGS sequence"/>
</dbReference>
<gene>
    <name evidence="2" type="ORF">ACFQJ6_05445</name>
</gene>
<dbReference type="PANTHER" id="PTHR39186">
    <property type="entry name" value="DUF2071 FAMILY PROTEIN"/>
    <property type="match status" value="1"/>
</dbReference>
<evidence type="ECO:0000256" key="1">
    <source>
        <dbReference type="SAM" id="MobiDB-lite"/>
    </source>
</evidence>
<accession>A0ABD5WKJ1</accession>
<reference evidence="2 3" key="1">
    <citation type="journal article" date="2019" name="Int. J. Syst. Evol. Microbiol.">
        <title>The Global Catalogue of Microorganisms (GCM) 10K type strain sequencing project: providing services to taxonomists for standard genome sequencing and annotation.</title>
        <authorList>
            <consortium name="The Broad Institute Genomics Platform"/>
            <consortium name="The Broad Institute Genome Sequencing Center for Infectious Disease"/>
            <person name="Wu L."/>
            <person name="Ma J."/>
        </authorList>
    </citation>
    <scope>NUCLEOTIDE SEQUENCE [LARGE SCALE GENOMIC DNA]</scope>
    <source>
        <strain evidence="2 3">DT72</strain>
    </source>
</reference>
<dbReference type="SUPFAM" id="SSF160104">
    <property type="entry name" value="Acetoacetate decarboxylase-like"/>
    <property type="match status" value="1"/>
</dbReference>
<name>A0ABD5WKJ1_9EURY</name>
<evidence type="ECO:0000313" key="2">
    <source>
        <dbReference type="EMBL" id="MFC7079667.1"/>
    </source>
</evidence>